<feature type="compositionally biased region" description="Basic residues" evidence="1">
    <location>
        <begin position="74"/>
        <end position="84"/>
    </location>
</feature>
<comment type="caution">
    <text evidence="2">The sequence shown here is derived from an EMBL/GenBank/DDBJ whole genome shotgun (WGS) entry which is preliminary data.</text>
</comment>
<feature type="compositionally biased region" description="Low complexity" evidence="1">
    <location>
        <begin position="103"/>
        <end position="124"/>
    </location>
</feature>
<name>A0ABN9QRG3_9DINO</name>
<dbReference type="Pfam" id="PF20102">
    <property type="entry name" value="DUF6492"/>
    <property type="match status" value="1"/>
</dbReference>
<evidence type="ECO:0000313" key="2">
    <source>
        <dbReference type="EMBL" id="CAK0807714.1"/>
    </source>
</evidence>
<feature type="compositionally biased region" description="Low complexity" evidence="1">
    <location>
        <begin position="62"/>
        <end position="73"/>
    </location>
</feature>
<feature type="region of interest" description="Disordered" evidence="1">
    <location>
        <begin position="45"/>
        <end position="243"/>
    </location>
</feature>
<keyword evidence="3" id="KW-1185">Reference proteome</keyword>
<sequence>QAAWAPPLRADGKIRIHLPLDMNTNPARTLWTGRGRCAAFLRRRSEGLSPPSGAGCRGGARGWRWPGLASAPRRGGRRRRRRGQRPPPASAPSPRTAARRAAARTPASGASGSTSGTPRAWRSAARARVRRATRTPTTGTELVAEQAEDPALPPAAAAATTAAPPREAALGTTGAPQGGGGLTGDEVLAHAPEFSALAQGGPGNETEGQPGQRPRSPRSAGHRRRRQSTTESPAAECPPCTRSERDVPDVVIPFYERDLCKVGYTVESIAVHDRHGTLGTVILMWVSAQPIAAFQEQVDKIQASLSGSHKVKVLDFSPQVTAEGAGGWFAQQVFKLKVASLVSSDFYVVLDSKNTLIRDIEPELFFTTCNQGKIFGEFEPNDIPEPHSGWYEASARVLSLPAPVEAGGKWPTSITPMLMHTQTVLEMLASIGEGPSVDALCAGPLCDMLGVHSATGSGATEFTMYVLAARARQEMECDIAVVDPDSANPPAISLWRGEGGQMKINGDNCRDISSGKTVPFMFGAQYQSLDGLDDAARATVEADMLRIFTQAKLHNASLTSTDALLQCVAGDMEGRAGPVLDLREGSDESDGGGDEEDAFCCTGASDAGDVCGTCFAGAREGPGSFCGASAEQCLQCGAASWCGAPGTVAQITVMEDDDSVAPMPRQDAARAAQWAAGTAAAALAAASAVALARRAAPRSSRLVVYENLAEAC</sequence>
<reference evidence="2" key="1">
    <citation type="submission" date="2023-10" db="EMBL/GenBank/DDBJ databases">
        <authorList>
            <person name="Chen Y."/>
            <person name="Shah S."/>
            <person name="Dougan E. K."/>
            <person name="Thang M."/>
            <person name="Chan C."/>
        </authorList>
    </citation>
    <scope>NUCLEOTIDE SEQUENCE [LARGE SCALE GENOMIC DNA]</scope>
</reference>
<dbReference type="EMBL" id="CAUYUJ010003994">
    <property type="protein sequence ID" value="CAK0807714.1"/>
    <property type="molecule type" value="Genomic_DNA"/>
</dbReference>
<proteinExistence type="predicted"/>
<dbReference type="Proteomes" id="UP001189429">
    <property type="component" value="Unassembled WGS sequence"/>
</dbReference>
<gene>
    <name evidence="2" type="ORF">PCOR1329_LOCUS13505</name>
</gene>
<feature type="non-terminal residue" evidence="2">
    <location>
        <position position="1"/>
    </location>
</feature>
<dbReference type="InterPro" id="IPR045499">
    <property type="entry name" value="DUF6492"/>
</dbReference>
<protein>
    <submittedName>
        <fullName evidence="2">Uncharacterized protein</fullName>
    </submittedName>
</protein>
<organism evidence="2 3">
    <name type="scientific">Prorocentrum cordatum</name>
    <dbReference type="NCBI Taxonomy" id="2364126"/>
    <lineage>
        <taxon>Eukaryota</taxon>
        <taxon>Sar</taxon>
        <taxon>Alveolata</taxon>
        <taxon>Dinophyceae</taxon>
        <taxon>Prorocentrales</taxon>
        <taxon>Prorocentraceae</taxon>
        <taxon>Prorocentrum</taxon>
    </lineage>
</organism>
<feature type="compositionally biased region" description="Low complexity" evidence="1">
    <location>
        <begin position="154"/>
        <end position="175"/>
    </location>
</feature>
<evidence type="ECO:0000313" key="3">
    <source>
        <dbReference type="Proteomes" id="UP001189429"/>
    </source>
</evidence>
<evidence type="ECO:0000256" key="1">
    <source>
        <dbReference type="SAM" id="MobiDB-lite"/>
    </source>
</evidence>
<accession>A0ABN9QRG3</accession>